<dbReference type="Pfam" id="PF08544">
    <property type="entry name" value="GHMP_kinases_C"/>
    <property type="match status" value="1"/>
</dbReference>
<evidence type="ECO:0000256" key="8">
    <source>
        <dbReference type="ARBA" id="ARBA00023098"/>
    </source>
</evidence>
<evidence type="ECO:0000256" key="9">
    <source>
        <dbReference type="ARBA" id="ARBA00029438"/>
    </source>
</evidence>
<protein>
    <submittedName>
        <fullName evidence="12">Mevalonate kinase</fullName>
    </submittedName>
</protein>
<keyword evidence="6" id="KW-0067">ATP-binding</keyword>
<evidence type="ECO:0000256" key="3">
    <source>
        <dbReference type="ARBA" id="ARBA00022679"/>
    </source>
</evidence>
<dbReference type="InterPro" id="IPR020568">
    <property type="entry name" value="Ribosomal_Su5_D2-typ_SF"/>
</dbReference>
<dbReference type="InterPro" id="IPR013750">
    <property type="entry name" value="GHMP_kinase_C_dom"/>
</dbReference>
<dbReference type="UniPathway" id="UPA00057">
    <property type="reaction ID" value="UER00098"/>
</dbReference>
<dbReference type="InterPro" id="IPR014721">
    <property type="entry name" value="Ribsml_uS5_D2-typ_fold_subgr"/>
</dbReference>
<dbReference type="GO" id="GO:0005524">
    <property type="term" value="F:ATP binding"/>
    <property type="evidence" value="ECO:0007669"/>
    <property type="project" value="UniProtKB-KW"/>
</dbReference>
<keyword evidence="5 12" id="KW-0418">Kinase</keyword>
<reference evidence="12 13" key="1">
    <citation type="submission" date="2017-12" db="EMBL/GenBank/DDBJ databases">
        <title>Phylogenetic diversity of female urinary microbiome.</title>
        <authorList>
            <person name="Thomas-White K."/>
            <person name="Wolfe A.J."/>
        </authorList>
    </citation>
    <scope>NUCLEOTIDE SEQUENCE [LARGE SCALE GENOMIC DNA]</scope>
    <source>
        <strain evidence="12 13">UMB0064</strain>
    </source>
</reference>
<dbReference type="NCBIfam" id="TIGR00549">
    <property type="entry name" value="mevalon_kin"/>
    <property type="match status" value="1"/>
</dbReference>
<dbReference type="RefSeq" id="WP_021617334.1">
    <property type="nucleotide sequence ID" value="NZ_JASODL010000004.1"/>
</dbReference>
<evidence type="ECO:0000256" key="7">
    <source>
        <dbReference type="ARBA" id="ARBA00022842"/>
    </source>
</evidence>
<keyword evidence="4" id="KW-0547">Nucleotide-binding</keyword>
<feature type="domain" description="GHMP kinase C-terminal" evidence="11">
    <location>
        <begin position="227"/>
        <end position="306"/>
    </location>
</feature>
<dbReference type="EMBL" id="PKGU01000003">
    <property type="protein sequence ID" value="PKZ14860.1"/>
    <property type="molecule type" value="Genomic_DNA"/>
</dbReference>
<evidence type="ECO:0000256" key="6">
    <source>
        <dbReference type="ARBA" id="ARBA00022840"/>
    </source>
</evidence>
<dbReference type="GO" id="GO:0019287">
    <property type="term" value="P:isopentenyl diphosphate biosynthetic process, mevalonate pathway"/>
    <property type="evidence" value="ECO:0007669"/>
    <property type="project" value="UniProtKB-UniPathway"/>
</dbReference>
<dbReference type="GO" id="GO:0005829">
    <property type="term" value="C:cytosol"/>
    <property type="evidence" value="ECO:0007669"/>
    <property type="project" value="TreeGrafter"/>
</dbReference>
<evidence type="ECO:0000256" key="1">
    <source>
        <dbReference type="ARBA" id="ARBA00022490"/>
    </source>
</evidence>
<keyword evidence="2" id="KW-0444">Lipid biosynthesis</keyword>
<evidence type="ECO:0000259" key="11">
    <source>
        <dbReference type="Pfam" id="PF08544"/>
    </source>
</evidence>
<feature type="domain" description="GHMP kinase N-terminal" evidence="10">
    <location>
        <begin position="84"/>
        <end position="154"/>
    </location>
</feature>
<name>A0A2I1M419_9BIFI</name>
<gene>
    <name evidence="12" type="primary">mvk</name>
    <name evidence="12" type="ORF">CYJ32_04925</name>
</gene>
<dbReference type="SUPFAM" id="SSF54211">
    <property type="entry name" value="Ribosomal protein S5 domain 2-like"/>
    <property type="match status" value="1"/>
</dbReference>
<dbReference type="InterPro" id="IPR006204">
    <property type="entry name" value="GHMP_kinase_N_dom"/>
</dbReference>
<evidence type="ECO:0000256" key="2">
    <source>
        <dbReference type="ARBA" id="ARBA00022516"/>
    </source>
</evidence>
<dbReference type="InterPro" id="IPR006205">
    <property type="entry name" value="Mev_gal_kin"/>
</dbReference>
<dbReference type="AlphaFoldDB" id="A0A2I1M419"/>
<dbReference type="Proteomes" id="UP000242263">
    <property type="component" value="Unassembled WGS sequence"/>
</dbReference>
<comment type="pathway">
    <text evidence="9">Isoprenoid biosynthesis; isopentenyl diphosphate biosynthesis via mevalonate pathway; isopentenyl diphosphate from (R)-mevalonate: step 1/3.</text>
</comment>
<keyword evidence="1" id="KW-0963">Cytoplasm</keyword>
<evidence type="ECO:0000256" key="4">
    <source>
        <dbReference type="ARBA" id="ARBA00022741"/>
    </source>
</evidence>
<sequence length="321" mass="34622">MVKNGEYCGVSHGKVILIGEHSVVYDQPAIVLPLEEARMSVRLNPRLDNSIFIDCEYFCGLLRYAPDMLSNIRVLVDRLIYDFSLKNKGFDLIVRSGIPHERGMGSSAAVAVATVRAVAKFAGRALSFKEEFEYSQIAENIAHSTASGLDSAAVASHSAVWFQRSVEISTFAFHTDAVLVVADTGITGSTREAVSDVRSLLKSYDPNVSRETWSHIHRLGQLSYESADALRANSIHDLGENMNEAQRILSSLSVSHPALDCCIHAAHVAGAVGAKLTGGGRGGCMIALAQSASYAQRIRKALAQAGAIHTWLVPLESKGIQ</sequence>
<evidence type="ECO:0000313" key="13">
    <source>
        <dbReference type="Proteomes" id="UP000242263"/>
    </source>
</evidence>
<keyword evidence="3" id="KW-0808">Transferase</keyword>
<dbReference type="Pfam" id="PF00288">
    <property type="entry name" value="GHMP_kinases_N"/>
    <property type="match status" value="1"/>
</dbReference>
<dbReference type="Gene3D" id="3.30.70.890">
    <property type="entry name" value="GHMP kinase, C-terminal domain"/>
    <property type="match status" value="1"/>
</dbReference>
<dbReference type="PANTHER" id="PTHR43290">
    <property type="entry name" value="MEVALONATE KINASE"/>
    <property type="match status" value="1"/>
</dbReference>
<evidence type="ECO:0000313" key="12">
    <source>
        <dbReference type="EMBL" id="PKZ14860.1"/>
    </source>
</evidence>
<accession>A0A2I1M419</accession>
<organism evidence="12 13">
    <name type="scientific">Alloscardovia omnicolens</name>
    <dbReference type="NCBI Taxonomy" id="419015"/>
    <lineage>
        <taxon>Bacteria</taxon>
        <taxon>Bacillati</taxon>
        <taxon>Actinomycetota</taxon>
        <taxon>Actinomycetes</taxon>
        <taxon>Bifidobacteriales</taxon>
        <taxon>Bifidobacteriaceae</taxon>
        <taxon>Alloscardovia</taxon>
    </lineage>
</organism>
<proteinExistence type="predicted"/>
<dbReference type="PRINTS" id="PR00959">
    <property type="entry name" value="MEVGALKINASE"/>
</dbReference>
<evidence type="ECO:0000259" key="10">
    <source>
        <dbReference type="Pfam" id="PF00288"/>
    </source>
</evidence>
<evidence type="ECO:0000256" key="5">
    <source>
        <dbReference type="ARBA" id="ARBA00022777"/>
    </source>
</evidence>
<comment type="caution">
    <text evidence="12">The sequence shown here is derived from an EMBL/GenBank/DDBJ whole genome shotgun (WGS) entry which is preliminary data.</text>
</comment>
<keyword evidence="7" id="KW-0460">Magnesium</keyword>
<dbReference type="GO" id="GO:0004496">
    <property type="term" value="F:mevalonate kinase activity"/>
    <property type="evidence" value="ECO:0007669"/>
    <property type="project" value="InterPro"/>
</dbReference>
<dbReference type="Gene3D" id="3.30.230.10">
    <property type="match status" value="1"/>
</dbReference>
<dbReference type="SUPFAM" id="SSF55060">
    <property type="entry name" value="GHMP Kinase, C-terminal domain"/>
    <property type="match status" value="1"/>
</dbReference>
<dbReference type="PANTHER" id="PTHR43290:SF2">
    <property type="entry name" value="MEVALONATE KINASE"/>
    <property type="match status" value="1"/>
</dbReference>
<dbReference type="InterPro" id="IPR036554">
    <property type="entry name" value="GHMP_kinase_C_sf"/>
</dbReference>
<keyword evidence="8" id="KW-0443">Lipid metabolism</keyword>